<reference evidence="17" key="1">
    <citation type="submission" date="2016-06" db="UniProtKB">
        <authorList>
            <consortium name="WormBaseParasite"/>
        </authorList>
    </citation>
    <scope>IDENTIFICATION</scope>
</reference>
<keyword evidence="6" id="KW-0507">mRNA processing</keyword>
<evidence type="ECO:0000313" key="16">
    <source>
        <dbReference type="Proteomes" id="UP000270296"/>
    </source>
</evidence>
<dbReference type="EMBL" id="UZAM01006766">
    <property type="protein sequence ID" value="VDO93767.1"/>
    <property type="molecule type" value="Genomic_DNA"/>
</dbReference>
<dbReference type="Proteomes" id="UP000270296">
    <property type="component" value="Unassembled WGS sequence"/>
</dbReference>
<evidence type="ECO:0000256" key="5">
    <source>
        <dbReference type="ARBA" id="ARBA00022490"/>
    </source>
</evidence>
<keyword evidence="5" id="KW-0963">Cytoplasm</keyword>
<evidence type="ECO:0000313" key="15">
    <source>
        <dbReference type="EMBL" id="VDO93767.1"/>
    </source>
</evidence>
<keyword evidence="11" id="KW-0508">mRNA splicing</keyword>
<name>A0A183ICB8_9BILA</name>
<keyword evidence="16" id="KW-1185">Reference proteome</keyword>
<dbReference type="WBParaSite" id="SBAD_0000131701-mRNA-1">
    <property type="protein sequence ID" value="SBAD_0000131701-mRNA-1"/>
    <property type="gene ID" value="SBAD_0000131701"/>
</dbReference>
<dbReference type="GO" id="GO:0000184">
    <property type="term" value="P:nuclear-transcribed mRNA catabolic process, nonsense-mediated decay"/>
    <property type="evidence" value="ECO:0007669"/>
    <property type="project" value="UniProtKB-KW"/>
</dbReference>
<dbReference type="GO" id="GO:0006397">
    <property type="term" value="P:mRNA processing"/>
    <property type="evidence" value="ECO:0007669"/>
    <property type="project" value="UniProtKB-KW"/>
</dbReference>
<dbReference type="GO" id="GO:0006417">
    <property type="term" value="P:regulation of translation"/>
    <property type="evidence" value="ECO:0007669"/>
    <property type="project" value="UniProtKB-KW"/>
</dbReference>
<dbReference type="GO" id="GO:0005737">
    <property type="term" value="C:cytoplasm"/>
    <property type="evidence" value="ECO:0007669"/>
    <property type="project" value="UniProtKB-SubCell"/>
</dbReference>
<protein>
    <submittedName>
        <fullName evidence="17">Btz domain-containing protein</fullName>
    </submittedName>
</protein>
<feature type="region of interest" description="Disordered" evidence="13">
    <location>
        <begin position="98"/>
        <end position="138"/>
    </location>
</feature>
<accession>A0A183ICB8</accession>
<evidence type="ECO:0000313" key="17">
    <source>
        <dbReference type="WBParaSite" id="SBAD_0000131701-mRNA-1"/>
    </source>
</evidence>
<dbReference type="GO" id="GO:0035145">
    <property type="term" value="C:exon-exon junction complex"/>
    <property type="evidence" value="ECO:0007669"/>
    <property type="project" value="InterPro"/>
</dbReference>
<keyword evidence="10" id="KW-0866">Nonsense-mediated mRNA decay</keyword>
<keyword evidence="9" id="KW-0694">RNA-binding</keyword>
<gene>
    <name evidence="15" type="ORF">SBAD_LOCUS1262</name>
</gene>
<keyword evidence="8" id="KW-0810">Translation regulation</keyword>
<evidence type="ECO:0000256" key="11">
    <source>
        <dbReference type="ARBA" id="ARBA00023187"/>
    </source>
</evidence>
<organism evidence="17">
    <name type="scientific">Soboliphyme baturini</name>
    <dbReference type="NCBI Taxonomy" id="241478"/>
    <lineage>
        <taxon>Eukaryota</taxon>
        <taxon>Metazoa</taxon>
        <taxon>Ecdysozoa</taxon>
        <taxon>Nematoda</taxon>
        <taxon>Enoplea</taxon>
        <taxon>Dorylaimia</taxon>
        <taxon>Dioctophymatida</taxon>
        <taxon>Dioctophymatoidea</taxon>
        <taxon>Soboliphymatidae</taxon>
        <taxon>Soboliphyme</taxon>
    </lineage>
</organism>
<sequence length="167" mass="19230">MFFVFVLRSLFSLKSLEFRNLDNRVFRLANAVGGSSLNRWAPGLPPRRGFGRGGRRSNRTRGRNYTVIYRPGESETKNCLNLFDPTLVPKGRNYFEHEDRSKEFSRGFRGRSSRGPRRSRAFDRPSQQSRQKIFEEPWKHDLYEADMSSSSSQHEVAAELVAAVPNG</sequence>
<evidence type="ECO:0000256" key="4">
    <source>
        <dbReference type="ARBA" id="ARBA00022448"/>
    </source>
</evidence>
<evidence type="ECO:0000256" key="10">
    <source>
        <dbReference type="ARBA" id="ARBA00023161"/>
    </source>
</evidence>
<evidence type="ECO:0000256" key="2">
    <source>
        <dbReference type="ARBA" id="ARBA00004496"/>
    </source>
</evidence>
<dbReference type="AlphaFoldDB" id="A0A183ICB8"/>
<keyword evidence="12" id="KW-0539">Nucleus</keyword>
<comment type="similarity">
    <text evidence="3">Belongs to the CASC3 family.</text>
</comment>
<proteinExistence type="inferred from homology"/>
<evidence type="ECO:0000256" key="9">
    <source>
        <dbReference type="ARBA" id="ARBA00022884"/>
    </source>
</evidence>
<feature type="compositionally biased region" description="Basic residues" evidence="13">
    <location>
        <begin position="108"/>
        <end position="119"/>
    </location>
</feature>
<evidence type="ECO:0000256" key="13">
    <source>
        <dbReference type="SAM" id="MobiDB-lite"/>
    </source>
</evidence>
<evidence type="ECO:0000256" key="6">
    <source>
        <dbReference type="ARBA" id="ARBA00022664"/>
    </source>
</evidence>
<reference evidence="15 16" key="2">
    <citation type="submission" date="2018-11" db="EMBL/GenBank/DDBJ databases">
        <authorList>
            <consortium name="Pathogen Informatics"/>
        </authorList>
    </citation>
    <scope>NUCLEOTIDE SEQUENCE [LARGE SCALE GENOMIC DNA]</scope>
</reference>
<evidence type="ECO:0000259" key="14">
    <source>
        <dbReference type="Pfam" id="PF09405"/>
    </source>
</evidence>
<evidence type="ECO:0000256" key="3">
    <source>
        <dbReference type="ARBA" id="ARBA00009548"/>
    </source>
</evidence>
<feature type="domain" description="Btz" evidence="14">
    <location>
        <begin position="83"/>
        <end position="155"/>
    </location>
</feature>
<evidence type="ECO:0000256" key="12">
    <source>
        <dbReference type="ARBA" id="ARBA00023242"/>
    </source>
</evidence>
<keyword evidence="4" id="KW-0813">Transport</keyword>
<dbReference type="GO" id="GO:0051028">
    <property type="term" value="P:mRNA transport"/>
    <property type="evidence" value="ECO:0007669"/>
    <property type="project" value="UniProtKB-KW"/>
</dbReference>
<dbReference type="GO" id="GO:0003729">
    <property type="term" value="F:mRNA binding"/>
    <property type="evidence" value="ECO:0007669"/>
    <property type="project" value="InterPro"/>
</dbReference>
<evidence type="ECO:0000256" key="8">
    <source>
        <dbReference type="ARBA" id="ARBA00022845"/>
    </source>
</evidence>
<evidence type="ECO:0000256" key="7">
    <source>
        <dbReference type="ARBA" id="ARBA00022816"/>
    </source>
</evidence>
<evidence type="ECO:0000256" key="1">
    <source>
        <dbReference type="ARBA" id="ARBA00004123"/>
    </source>
</evidence>
<keyword evidence="7" id="KW-0509">mRNA transport</keyword>
<dbReference type="InterPro" id="IPR018545">
    <property type="entry name" value="Btz_dom"/>
</dbReference>
<dbReference type="GO" id="GO:0008380">
    <property type="term" value="P:RNA splicing"/>
    <property type="evidence" value="ECO:0007669"/>
    <property type="project" value="UniProtKB-KW"/>
</dbReference>
<comment type="subcellular location">
    <subcellularLocation>
        <location evidence="2">Cytoplasm</location>
    </subcellularLocation>
    <subcellularLocation>
        <location evidence="1">Nucleus</location>
    </subcellularLocation>
</comment>
<dbReference type="Pfam" id="PF09405">
    <property type="entry name" value="Btz"/>
    <property type="match status" value="1"/>
</dbReference>